<dbReference type="InterPro" id="IPR006437">
    <property type="entry name" value="Phage_terminase_lsu"/>
</dbReference>
<evidence type="ECO:0000259" key="2">
    <source>
        <dbReference type="Pfam" id="PF17288"/>
    </source>
</evidence>
<gene>
    <name evidence="3" type="ORF">ODU72_04860</name>
</gene>
<dbReference type="Pfam" id="PF17288">
    <property type="entry name" value="Terminase_3C"/>
    <property type="match status" value="1"/>
</dbReference>
<dbReference type="PANTHER" id="PTHR39184:SF1">
    <property type="entry name" value="PBSX PHAGE TERMINASE LARGE SUBUNIT"/>
    <property type="match status" value="1"/>
</dbReference>
<dbReference type="RefSeq" id="WP_271880755.1">
    <property type="nucleotide sequence ID" value="NZ_JAOTGY010000007.1"/>
</dbReference>
<dbReference type="NCBIfam" id="TIGR01547">
    <property type="entry name" value="phage_term_2"/>
    <property type="match status" value="1"/>
</dbReference>
<organism evidence="3 4">
    <name type="scientific">Lactobacillus amylovorus</name>
    <dbReference type="NCBI Taxonomy" id="1604"/>
    <lineage>
        <taxon>Bacteria</taxon>
        <taxon>Bacillati</taxon>
        <taxon>Bacillota</taxon>
        <taxon>Bacilli</taxon>
        <taxon>Lactobacillales</taxon>
        <taxon>Lactobacillaceae</taxon>
        <taxon>Lactobacillus</taxon>
    </lineage>
</organism>
<dbReference type="Gene3D" id="3.40.50.300">
    <property type="entry name" value="P-loop containing nucleotide triphosphate hydrolases"/>
    <property type="match status" value="1"/>
</dbReference>
<comment type="caution">
    <text evidence="3">The sequence shown here is derived from an EMBL/GenBank/DDBJ whole genome shotgun (WGS) entry which is preliminary data.</text>
</comment>
<proteinExistence type="predicted"/>
<dbReference type="InterPro" id="IPR035413">
    <property type="entry name" value="Terminase_L_C"/>
</dbReference>
<name>A0A9X4AB40_LACAM</name>
<protein>
    <submittedName>
        <fullName evidence="3">PBSX family phage terminase large subunit</fullName>
    </submittedName>
</protein>
<dbReference type="PANTHER" id="PTHR39184">
    <property type="match status" value="1"/>
</dbReference>
<dbReference type="Pfam" id="PF04466">
    <property type="entry name" value="Terminase_3"/>
    <property type="match status" value="1"/>
</dbReference>
<feature type="domain" description="Phage terminase large subunit C-terminal" evidence="2">
    <location>
        <begin position="271"/>
        <end position="428"/>
    </location>
</feature>
<dbReference type="Gene3D" id="3.30.420.280">
    <property type="match status" value="1"/>
</dbReference>
<evidence type="ECO:0000259" key="1">
    <source>
        <dbReference type="Pfam" id="PF04466"/>
    </source>
</evidence>
<dbReference type="InterPro" id="IPR035412">
    <property type="entry name" value="Terminase_L_N"/>
</dbReference>
<evidence type="ECO:0000313" key="3">
    <source>
        <dbReference type="EMBL" id="MDB6258009.1"/>
    </source>
</evidence>
<feature type="domain" description="Phage terminase large subunit N-terminal" evidence="1">
    <location>
        <begin position="29"/>
        <end position="237"/>
    </location>
</feature>
<sequence>MTTATKTRIKLSEEVQPHYKAMWNTKCPYVICAGGRGSWKSSTISIKLVIMMKKHIQRGEKVNIAVIRENKVNLRGSVYRQIQWAIDLLHMTNEFRSYVSPMKIVHKASGSTFYFYGADKPESLKSNIAGNLVACWFEEFANNKSAYVFDSSLDTFIRQKSPYVDQVKVYCSYNPPQNPYDWVNEWLKDKEDDPDYFIDHSTYLDDKLGFTNEQQLKRIERYKKHNPQYYKWAYLGKIIGLGNAVYNMKDFQPIDKLPTDDPLTGIYYGMDNGYAKSASTVVACGLTYKGNVILLDTWYYSPDGKENPKAPSEIAEDVHAWINKLTEKYNIYPTNLTMDSADSAFQMQYYRMYGIKWGKVKKLEEKDMIDFVQDLLAQGRFYYLDTENNQIFIEQHRKYRWDEDTEKSDKPKVIKKDDHTCDAFKYDVVQNRRDFGLQY</sequence>
<evidence type="ECO:0000313" key="4">
    <source>
        <dbReference type="Proteomes" id="UP001141981"/>
    </source>
</evidence>
<reference evidence="3" key="2">
    <citation type="submission" date="2022-10" db="EMBL/GenBank/DDBJ databases">
        <authorList>
            <person name="Kostovova I."/>
            <person name="Moravkova M."/>
            <person name="Pechar R."/>
        </authorList>
    </citation>
    <scope>NUCLEOTIDE SEQUENCE</scope>
    <source>
        <strain evidence="3">M490A</strain>
    </source>
</reference>
<dbReference type="EMBL" id="JAOTGY010000007">
    <property type="protein sequence ID" value="MDB6258009.1"/>
    <property type="molecule type" value="Genomic_DNA"/>
</dbReference>
<dbReference type="InterPro" id="IPR052380">
    <property type="entry name" value="Viral_DNA_packaging_terminase"/>
</dbReference>
<dbReference type="Proteomes" id="UP001141981">
    <property type="component" value="Unassembled WGS sequence"/>
</dbReference>
<dbReference type="InterPro" id="IPR027417">
    <property type="entry name" value="P-loop_NTPase"/>
</dbReference>
<dbReference type="AlphaFoldDB" id="A0A9X4AB40"/>
<reference evidence="3" key="1">
    <citation type="journal article" date="2022" name="Microorganisms">
        <title>Antibiotic Susceptibility, Resistance Gene Determinants and Corresponding Genomic Regions in Lactobacillus amylovorus Isolates Derived from Wild Boars and Domestic Pigs.</title>
        <authorList>
            <person name="Moravkova M."/>
            <person name="Kostovova I."/>
            <person name="Kavanova K."/>
            <person name="Pechar R."/>
            <person name="Stanek S."/>
            <person name="Brychta A."/>
            <person name="Zeman M."/>
            <person name="Kubasova T."/>
        </authorList>
    </citation>
    <scope>NUCLEOTIDE SEQUENCE</scope>
    <source>
        <strain evidence="3">M490A</strain>
    </source>
</reference>
<accession>A0A9X4AB40</accession>